<protein>
    <recommendedName>
        <fullName evidence="6">RNase III domain-containing protein</fullName>
    </recommendedName>
</protein>
<comment type="similarity">
    <text evidence="1">Belongs to the ribonuclease III family.</text>
</comment>
<dbReference type="Gene3D" id="3.30.160.20">
    <property type="match status" value="1"/>
</dbReference>
<evidence type="ECO:0000256" key="3">
    <source>
        <dbReference type="ARBA" id="ARBA00022759"/>
    </source>
</evidence>
<dbReference type="Pfam" id="PF00035">
    <property type="entry name" value="dsrm"/>
    <property type="match status" value="1"/>
</dbReference>
<keyword evidence="4" id="KW-0378">Hydrolase</keyword>
<dbReference type="InterPro" id="IPR000999">
    <property type="entry name" value="RNase_III_dom"/>
</dbReference>
<dbReference type="SUPFAM" id="SSF54768">
    <property type="entry name" value="dsRNA-binding domain-like"/>
    <property type="match status" value="1"/>
</dbReference>
<dbReference type="PANTHER" id="PTHR11207">
    <property type="entry name" value="RIBONUCLEASE III"/>
    <property type="match status" value="1"/>
</dbReference>
<dbReference type="InterPro" id="IPR011907">
    <property type="entry name" value="RNase_III"/>
</dbReference>
<dbReference type="GO" id="GO:0004525">
    <property type="term" value="F:ribonuclease III activity"/>
    <property type="evidence" value="ECO:0007669"/>
    <property type="project" value="InterPro"/>
</dbReference>
<dbReference type="EMBL" id="MN741028">
    <property type="protein sequence ID" value="QHU23391.1"/>
    <property type="molecule type" value="Genomic_DNA"/>
</dbReference>
<dbReference type="PANTHER" id="PTHR11207:SF0">
    <property type="entry name" value="RIBONUCLEASE 3"/>
    <property type="match status" value="1"/>
</dbReference>
<evidence type="ECO:0000313" key="7">
    <source>
        <dbReference type="EMBL" id="QHU23391.1"/>
    </source>
</evidence>
<evidence type="ECO:0000256" key="5">
    <source>
        <dbReference type="ARBA" id="ARBA00022884"/>
    </source>
</evidence>
<reference evidence="7" key="1">
    <citation type="journal article" date="2020" name="Nature">
        <title>Giant virus diversity and host interactions through global metagenomics.</title>
        <authorList>
            <person name="Schulz F."/>
            <person name="Roux S."/>
            <person name="Paez-Espino D."/>
            <person name="Jungbluth S."/>
            <person name="Walsh D.A."/>
            <person name="Denef V.J."/>
            <person name="McMahon K.D."/>
            <person name="Konstantinidis K.T."/>
            <person name="Eloe-Fadrosh E.A."/>
            <person name="Kyrpides N.C."/>
            <person name="Woyke T."/>
        </authorList>
    </citation>
    <scope>NUCLEOTIDE SEQUENCE</scope>
    <source>
        <strain evidence="7">GVMAG-S-ERX555907-94</strain>
    </source>
</reference>
<keyword evidence="5" id="KW-0694">RNA-binding</keyword>
<keyword evidence="2" id="KW-0540">Nuclease</keyword>
<keyword evidence="3" id="KW-0255">Endonuclease</keyword>
<evidence type="ECO:0000259" key="6">
    <source>
        <dbReference type="PROSITE" id="PS50142"/>
    </source>
</evidence>
<dbReference type="InterPro" id="IPR014720">
    <property type="entry name" value="dsRBD_dom"/>
</dbReference>
<dbReference type="GO" id="GO:0006364">
    <property type="term" value="P:rRNA processing"/>
    <property type="evidence" value="ECO:0007669"/>
    <property type="project" value="InterPro"/>
</dbReference>
<dbReference type="GO" id="GO:0003725">
    <property type="term" value="F:double-stranded RNA binding"/>
    <property type="evidence" value="ECO:0007669"/>
    <property type="project" value="TreeGrafter"/>
</dbReference>
<evidence type="ECO:0000256" key="2">
    <source>
        <dbReference type="ARBA" id="ARBA00022722"/>
    </source>
</evidence>
<accession>A0A6C0L1Q6</accession>
<dbReference type="HAMAP" id="MF_00104">
    <property type="entry name" value="RNase_III"/>
    <property type="match status" value="1"/>
</dbReference>
<feature type="domain" description="RNase III" evidence="6">
    <location>
        <begin position="21"/>
        <end position="169"/>
    </location>
</feature>
<dbReference type="SUPFAM" id="SSF69065">
    <property type="entry name" value="RNase III domain-like"/>
    <property type="match status" value="1"/>
</dbReference>
<evidence type="ECO:0000256" key="4">
    <source>
        <dbReference type="ARBA" id="ARBA00022801"/>
    </source>
</evidence>
<proteinExistence type="inferred from homology"/>
<dbReference type="InterPro" id="IPR036389">
    <property type="entry name" value="RNase_III_sf"/>
</dbReference>
<dbReference type="Gene3D" id="1.10.1520.10">
    <property type="entry name" value="Ribonuclease III domain"/>
    <property type="match status" value="1"/>
</dbReference>
<dbReference type="GO" id="GO:0010468">
    <property type="term" value="P:regulation of gene expression"/>
    <property type="evidence" value="ECO:0007669"/>
    <property type="project" value="TreeGrafter"/>
</dbReference>
<dbReference type="Pfam" id="PF14622">
    <property type="entry name" value="Ribonucleas_3_3"/>
    <property type="match status" value="1"/>
</dbReference>
<dbReference type="SMART" id="SM00535">
    <property type="entry name" value="RIBOc"/>
    <property type="match status" value="1"/>
</dbReference>
<dbReference type="PROSITE" id="PS50142">
    <property type="entry name" value="RNASE_3_2"/>
    <property type="match status" value="1"/>
</dbReference>
<name>A0A6C0L1Q6_9ZZZZ</name>
<dbReference type="AlphaFoldDB" id="A0A6C0L1Q6"/>
<sequence>MDKFRANPYNLNNRFITSNDIVNIMKTLNIDNFKINDISHYQTAFIHKSYCKLSEYTEYEYPGSHYLPLQDISYEAMEFLGDSILGSVVCSYLYKRFYGIHKQNEGFLTKLKIRLVCGENLCEFSKRIHFQKYLIISNHIEEKCSGRENSNILEDVFEAFIGALFLDHNYQVAEDFIIRVIEKYFDFTDILLRDNNYKDQISRYFQQNFGVYPVYKTERIEDIGFRTEILKEGEIIIQGEGISKKKSEQDASKRALIFYNVIT</sequence>
<dbReference type="CDD" id="cd00593">
    <property type="entry name" value="RIBOc"/>
    <property type="match status" value="1"/>
</dbReference>
<organism evidence="7">
    <name type="scientific">viral metagenome</name>
    <dbReference type="NCBI Taxonomy" id="1070528"/>
    <lineage>
        <taxon>unclassified sequences</taxon>
        <taxon>metagenomes</taxon>
        <taxon>organismal metagenomes</taxon>
    </lineage>
</organism>
<evidence type="ECO:0000256" key="1">
    <source>
        <dbReference type="ARBA" id="ARBA00010183"/>
    </source>
</evidence>